<comment type="similarity">
    <text evidence="2">Belongs to the NrfD family.</text>
</comment>
<feature type="transmembrane region" description="Helical" evidence="7">
    <location>
        <begin position="363"/>
        <end position="385"/>
    </location>
</feature>
<reference evidence="9" key="1">
    <citation type="submission" date="2016-11" db="EMBL/GenBank/DDBJ databases">
        <authorList>
            <person name="Varghese N."/>
            <person name="Submissions S."/>
        </authorList>
    </citation>
    <scope>NUCLEOTIDE SEQUENCE [LARGE SCALE GENOMIC DNA]</scope>
    <source>
        <strain evidence="9">DSM 19978</strain>
    </source>
</reference>
<evidence type="ECO:0000256" key="2">
    <source>
        <dbReference type="ARBA" id="ARBA00008929"/>
    </source>
</evidence>
<proteinExistence type="inferred from homology"/>
<evidence type="ECO:0000256" key="7">
    <source>
        <dbReference type="SAM" id="Phobius"/>
    </source>
</evidence>
<dbReference type="OrthoDB" id="9768846at2"/>
<keyword evidence="5 7" id="KW-1133">Transmembrane helix</keyword>
<evidence type="ECO:0000256" key="1">
    <source>
        <dbReference type="ARBA" id="ARBA00004651"/>
    </source>
</evidence>
<gene>
    <name evidence="8" type="ORF">SAMN05443549_107131</name>
</gene>
<feature type="transmembrane region" description="Helical" evidence="7">
    <location>
        <begin position="252"/>
        <end position="275"/>
    </location>
</feature>
<organism evidence="8 9">
    <name type="scientific">Flavobacterium fluvii</name>
    <dbReference type="NCBI Taxonomy" id="468056"/>
    <lineage>
        <taxon>Bacteria</taxon>
        <taxon>Pseudomonadati</taxon>
        <taxon>Bacteroidota</taxon>
        <taxon>Flavobacteriia</taxon>
        <taxon>Flavobacteriales</taxon>
        <taxon>Flavobacteriaceae</taxon>
        <taxon>Flavobacterium</taxon>
    </lineage>
</organism>
<comment type="subcellular location">
    <subcellularLocation>
        <location evidence="1">Cell membrane</location>
        <topology evidence="1">Multi-pass membrane protein</topology>
    </subcellularLocation>
</comment>
<keyword evidence="6 7" id="KW-0472">Membrane</keyword>
<keyword evidence="4 7" id="KW-0812">Transmembrane</keyword>
<dbReference type="PANTHER" id="PTHR43044">
    <property type="match status" value="1"/>
</dbReference>
<feature type="transmembrane region" description="Helical" evidence="7">
    <location>
        <begin position="296"/>
        <end position="317"/>
    </location>
</feature>
<dbReference type="AlphaFoldDB" id="A0A1M5N6V7"/>
<feature type="transmembrane region" description="Helical" evidence="7">
    <location>
        <begin position="217"/>
        <end position="240"/>
    </location>
</feature>
<dbReference type="Proteomes" id="UP000184516">
    <property type="component" value="Unassembled WGS sequence"/>
</dbReference>
<feature type="transmembrane region" description="Helical" evidence="7">
    <location>
        <begin position="152"/>
        <end position="175"/>
    </location>
</feature>
<feature type="transmembrane region" description="Helical" evidence="7">
    <location>
        <begin position="405"/>
        <end position="429"/>
    </location>
</feature>
<feature type="transmembrane region" description="Helical" evidence="7">
    <location>
        <begin position="337"/>
        <end position="356"/>
    </location>
</feature>
<feature type="transmembrane region" description="Helical" evidence="7">
    <location>
        <begin position="77"/>
        <end position="101"/>
    </location>
</feature>
<dbReference type="InterPro" id="IPR005614">
    <property type="entry name" value="NrfD-like"/>
</dbReference>
<dbReference type="PANTHER" id="PTHR43044:SF2">
    <property type="entry name" value="POLYSULPHIDE REDUCTASE NRFD"/>
    <property type="match status" value="1"/>
</dbReference>
<sequence length="456" mass="51943">MSIDKAESVKYETFTQEEYMIMKDDLLRPIEKIGIGAKIWIGFLTAVFLAGVFAYYLQETRGKYVTTGLRDYTTWGVYISNFLFLVALSLSSVFMSAILRLTNFQWYRPLSRIADVISLSSITMAGICIMISMGRADRLHHLFIYGRIQSPIIWDIIVVATYFVACVLVLFIALIPSLSTCKNHLHNLPKWQLKMYDILSFGWEGNAEQWKVLKKTVLILTVLIIPLGIALRTVSAWLFSTTLRPEWDSTNFGAYFVSGSALITVATMVIAVYAFRKIYNLENYLTEMHFDKLGQAMVLMGFIYAYFNINEYLVPAYKMSGLHENHLLDLFVGEEALFYWSVVFFGIAVPSILPLFRKMRKPLPLSIIALAVLIAGWFKFYLIVIPGQAHPLLPIQDVPETWKHYTPSLIELTIVAATIAGTLLLVTVFSKFFPIISVWEVAEGKLEGKEEIINYK</sequence>
<evidence type="ECO:0000313" key="8">
    <source>
        <dbReference type="EMBL" id="SHG85284.1"/>
    </source>
</evidence>
<name>A0A1M5N6V7_9FLAO</name>
<dbReference type="STRING" id="468056.SAMN05443549_107131"/>
<feature type="transmembrane region" description="Helical" evidence="7">
    <location>
        <begin position="37"/>
        <end position="57"/>
    </location>
</feature>
<dbReference type="EMBL" id="FQWB01000007">
    <property type="protein sequence ID" value="SHG85284.1"/>
    <property type="molecule type" value="Genomic_DNA"/>
</dbReference>
<accession>A0A1M5N6V7</accession>
<protein>
    <submittedName>
        <fullName evidence="8">Prokaryotic molybdopterin-containing oxidoreductase family, membrane subunit</fullName>
    </submittedName>
</protein>
<evidence type="ECO:0000256" key="6">
    <source>
        <dbReference type="ARBA" id="ARBA00023136"/>
    </source>
</evidence>
<evidence type="ECO:0000313" key="9">
    <source>
        <dbReference type="Proteomes" id="UP000184516"/>
    </source>
</evidence>
<evidence type="ECO:0000256" key="4">
    <source>
        <dbReference type="ARBA" id="ARBA00022692"/>
    </source>
</evidence>
<dbReference type="RefSeq" id="WP_084546276.1">
    <property type="nucleotide sequence ID" value="NZ_FQWB01000007.1"/>
</dbReference>
<evidence type="ECO:0000256" key="3">
    <source>
        <dbReference type="ARBA" id="ARBA00022475"/>
    </source>
</evidence>
<dbReference type="GO" id="GO:0005886">
    <property type="term" value="C:plasma membrane"/>
    <property type="evidence" value="ECO:0007669"/>
    <property type="project" value="UniProtKB-SubCell"/>
</dbReference>
<keyword evidence="9" id="KW-1185">Reference proteome</keyword>
<keyword evidence="3" id="KW-1003">Cell membrane</keyword>
<dbReference type="Pfam" id="PF03916">
    <property type="entry name" value="NrfD"/>
    <property type="match status" value="1"/>
</dbReference>
<evidence type="ECO:0000256" key="5">
    <source>
        <dbReference type="ARBA" id="ARBA00022989"/>
    </source>
</evidence>
<feature type="transmembrane region" description="Helical" evidence="7">
    <location>
        <begin position="113"/>
        <end position="132"/>
    </location>
</feature>